<feature type="non-terminal residue" evidence="3">
    <location>
        <position position="1"/>
    </location>
</feature>
<dbReference type="EMBL" id="PPHD01047873">
    <property type="protein sequence ID" value="POI23581.1"/>
    <property type="molecule type" value="Genomic_DNA"/>
</dbReference>
<name>A0A2P4SHK5_BAMTH</name>
<dbReference type="GO" id="GO:0005634">
    <property type="term" value="C:nucleus"/>
    <property type="evidence" value="ECO:0007669"/>
    <property type="project" value="TreeGrafter"/>
</dbReference>
<dbReference type="OrthoDB" id="407609at2759"/>
<dbReference type="Pfam" id="PF05011">
    <property type="entry name" value="DBR1"/>
    <property type="match status" value="1"/>
</dbReference>
<dbReference type="SMART" id="SM01124">
    <property type="entry name" value="DBR1"/>
    <property type="match status" value="1"/>
</dbReference>
<feature type="region of interest" description="Disordered" evidence="1">
    <location>
        <begin position="123"/>
        <end position="271"/>
    </location>
</feature>
<sequence length="271" mass="30099">IIDIEHDPTAGDSLEYDAEWIAVLKATNSLINVTQSSWSVPENNGLHAKWDYSATEEAIKEVLEELNHNLKIPCNFTLTAACYDPSKPQKNMEPVHTINPQTTEFCAQFGLTDINDRIQQVKEEGSVRGEYEEEEEEMDSSGSAEEPSEYNTDNSGLSSINPDEIMLDDEGGDEDLSTCSVDPSPDHPPEFSASFSDIRIMPDSMVVSSDDAMDSTNEELEKSGVNKQVEEKSLNERPLKRVGGSENGNSDIKIKRRNQAIYAAEDEDETK</sequence>
<evidence type="ECO:0000313" key="4">
    <source>
        <dbReference type="Proteomes" id="UP000237246"/>
    </source>
</evidence>
<evidence type="ECO:0000256" key="1">
    <source>
        <dbReference type="SAM" id="MobiDB-lite"/>
    </source>
</evidence>
<feature type="compositionally biased region" description="Acidic residues" evidence="1">
    <location>
        <begin position="165"/>
        <end position="176"/>
    </location>
</feature>
<evidence type="ECO:0000259" key="2">
    <source>
        <dbReference type="SMART" id="SM01124"/>
    </source>
</evidence>
<evidence type="ECO:0000313" key="3">
    <source>
        <dbReference type="EMBL" id="POI23581.1"/>
    </source>
</evidence>
<dbReference type="GO" id="GO:0008419">
    <property type="term" value="F:RNA lariat debranching enzyme activity"/>
    <property type="evidence" value="ECO:0007669"/>
    <property type="project" value="TreeGrafter"/>
</dbReference>
<feature type="compositionally biased region" description="Basic and acidic residues" evidence="1">
    <location>
        <begin position="219"/>
        <end position="239"/>
    </location>
</feature>
<accession>A0A2P4SHK5</accession>
<dbReference type="GO" id="GO:0000398">
    <property type="term" value="P:mRNA splicing, via spliceosome"/>
    <property type="evidence" value="ECO:0007669"/>
    <property type="project" value="TreeGrafter"/>
</dbReference>
<feature type="compositionally biased region" description="Polar residues" evidence="1">
    <location>
        <begin position="149"/>
        <end position="161"/>
    </location>
</feature>
<comment type="caution">
    <text evidence="3">The sequence shown here is derived from an EMBL/GenBank/DDBJ whole genome shotgun (WGS) entry which is preliminary data.</text>
</comment>
<proteinExistence type="predicted"/>
<dbReference type="PANTHER" id="PTHR12849">
    <property type="entry name" value="RNA LARIAT DEBRANCHING ENZYME"/>
    <property type="match status" value="1"/>
</dbReference>
<dbReference type="PANTHER" id="PTHR12849:SF0">
    <property type="entry name" value="LARIAT DEBRANCHING ENZYME"/>
    <property type="match status" value="1"/>
</dbReference>
<dbReference type="Proteomes" id="UP000237246">
    <property type="component" value="Unassembled WGS sequence"/>
</dbReference>
<gene>
    <name evidence="3" type="ORF">CIB84_012672</name>
</gene>
<keyword evidence="4" id="KW-1185">Reference proteome</keyword>
<reference evidence="3 4" key="1">
    <citation type="submission" date="2018-01" db="EMBL/GenBank/DDBJ databases">
        <title>Comparison of the Chinese Bamboo Partridge and Red Junglefowl genome sequences highlights the importance of demography in genome evolution.</title>
        <authorList>
            <person name="Tiley G.P."/>
            <person name="Kimball R.T."/>
            <person name="Braun E.L."/>
            <person name="Burleigh J.G."/>
        </authorList>
    </citation>
    <scope>NUCLEOTIDE SEQUENCE [LARGE SCALE GENOMIC DNA]</scope>
    <source>
        <strain evidence="3">RTK389</strain>
        <tissue evidence="3">Blood</tissue>
    </source>
</reference>
<dbReference type="AlphaFoldDB" id="A0A2P4SHK5"/>
<dbReference type="InterPro" id="IPR007708">
    <property type="entry name" value="DBR1_C"/>
</dbReference>
<organism evidence="3 4">
    <name type="scientific">Bambusicola thoracicus</name>
    <name type="common">Chinese bamboo-partridge</name>
    <name type="synonym">Perdix thoracica</name>
    <dbReference type="NCBI Taxonomy" id="9083"/>
    <lineage>
        <taxon>Eukaryota</taxon>
        <taxon>Metazoa</taxon>
        <taxon>Chordata</taxon>
        <taxon>Craniata</taxon>
        <taxon>Vertebrata</taxon>
        <taxon>Euteleostomi</taxon>
        <taxon>Archelosauria</taxon>
        <taxon>Archosauria</taxon>
        <taxon>Dinosauria</taxon>
        <taxon>Saurischia</taxon>
        <taxon>Theropoda</taxon>
        <taxon>Coelurosauria</taxon>
        <taxon>Aves</taxon>
        <taxon>Neognathae</taxon>
        <taxon>Galloanserae</taxon>
        <taxon>Galliformes</taxon>
        <taxon>Phasianidae</taxon>
        <taxon>Perdicinae</taxon>
        <taxon>Bambusicola</taxon>
    </lineage>
</organism>
<protein>
    <recommendedName>
        <fullName evidence="2">Lariat debranching enzyme C-terminal domain-containing protein</fullName>
    </recommendedName>
</protein>
<feature type="domain" description="Lariat debranching enzyme C-terminal" evidence="2">
    <location>
        <begin position="1"/>
        <end position="115"/>
    </location>
</feature>